<dbReference type="SMART" id="SM00248">
    <property type="entry name" value="ANK"/>
    <property type="match status" value="17"/>
</dbReference>
<dbReference type="PANTHER" id="PTHR24123">
    <property type="entry name" value="ANKYRIN REPEAT-CONTAINING"/>
    <property type="match status" value="1"/>
</dbReference>
<feature type="repeat" description="ANK" evidence="3">
    <location>
        <begin position="741"/>
        <end position="773"/>
    </location>
</feature>
<name>A0A2J7RI18_9NEOP</name>
<feature type="repeat" description="ANK" evidence="3">
    <location>
        <begin position="1106"/>
        <end position="1134"/>
    </location>
</feature>
<feature type="repeat" description="ANK" evidence="3">
    <location>
        <begin position="617"/>
        <end position="658"/>
    </location>
</feature>
<dbReference type="PANTHER" id="PTHR24123:SF33">
    <property type="entry name" value="PROTEIN HOS4"/>
    <property type="match status" value="1"/>
</dbReference>
<feature type="repeat" description="ANK" evidence="3">
    <location>
        <begin position="973"/>
        <end position="1005"/>
    </location>
</feature>
<dbReference type="SUPFAM" id="SSF52540">
    <property type="entry name" value="P-loop containing nucleoside triphosphate hydrolases"/>
    <property type="match status" value="1"/>
</dbReference>
<protein>
    <submittedName>
        <fullName evidence="4">Uncharacterized protein</fullName>
    </submittedName>
</protein>
<dbReference type="EMBL" id="NEVH01003505">
    <property type="protein sequence ID" value="PNF40481.1"/>
    <property type="molecule type" value="Genomic_DNA"/>
</dbReference>
<reference evidence="4 5" key="1">
    <citation type="submission" date="2017-12" db="EMBL/GenBank/DDBJ databases">
        <title>Hemimetabolous genomes reveal molecular basis of termite eusociality.</title>
        <authorList>
            <person name="Harrison M.C."/>
            <person name="Jongepier E."/>
            <person name="Robertson H.M."/>
            <person name="Arning N."/>
            <person name="Bitard-Feildel T."/>
            <person name="Chao H."/>
            <person name="Childers C.P."/>
            <person name="Dinh H."/>
            <person name="Doddapaneni H."/>
            <person name="Dugan S."/>
            <person name="Gowin J."/>
            <person name="Greiner C."/>
            <person name="Han Y."/>
            <person name="Hu H."/>
            <person name="Hughes D.S.T."/>
            <person name="Huylmans A.-K."/>
            <person name="Kemena C."/>
            <person name="Kremer L.P.M."/>
            <person name="Lee S.L."/>
            <person name="Lopez-Ezquerra A."/>
            <person name="Mallet L."/>
            <person name="Monroy-Kuhn J.M."/>
            <person name="Moser A."/>
            <person name="Murali S.C."/>
            <person name="Muzny D.M."/>
            <person name="Otani S."/>
            <person name="Piulachs M.-D."/>
            <person name="Poelchau M."/>
            <person name="Qu J."/>
            <person name="Schaub F."/>
            <person name="Wada-Katsumata A."/>
            <person name="Worley K.C."/>
            <person name="Xie Q."/>
            <person name="Ylla G."/>
            <person name="Poulsen M."/>
            <person name="Gibbs R.A."/>
            <person name="Schal C."/>
            <person name="Richards S."/>
            <person name="Belles X."/>
            <person name="Korb J."/>
            <person name="Bornberg-Bauer E."/>
        </authorList>
    </citation>
    <scope>NUCLEOTIDE SEQUENCE [LARGE SCALE GENOMIC DNA]</scope>
    <source>
        <tissue evidence="4">Whole body</tissue>
    </source>
</reference>
<gene>
    <name evidence="4" type="ORF">B7P43_G08187</name>
</gene>
<dbReference type="InterPro" id="IPR002110">
    <property type="entry name" value="Ankyrin_rpt"/>
</dbReference>
<proteinExistence type="predicted"/>
<feature type="repeat" description="ANK" evidence="3">
    <location>
        <begin position="840"/>
        <end position="872"/>
    </location>
</feature>
<dbReference type="Pfam" id="PF00023">
    <property type="entry name" value="Ank"/>
    <property type="match status" value="2"/>
</dbReference>
<dbReference type="Pfam" id="PF13637">
    <property type="entry name" value="Ank_4"/>
    <property type="match status" value="1"/>
</dbReference>
<accession>A0A2J7RI18</accession>
<sequence length="1226" mass="137841">MSSASEDDFFLQGHRERRKGILLQRGLSLGLENILEEYDATDVAFVKGSNISQEDDYSDIMGKIVNFQGQDIPVASLIGETIHPETEILLKEFKNSFIKGSKPVIGSAHVQNVEHYIPRMLQRKVIVRNEIFKHRTSKLPAVFAISGMTKQELQDLILPGESICQFNDCSWIENAVPKFILLDDLTAERDYNDLCVRARNFKAIHWLSKQTEGLEWKNSKGNIDIIRQYIEPNQIKHIHSLTDMKEETVILSGNNGEGKSTYLTNLQSEINEMFPATWVIRLNLNEHESAIEKCDMTKNHVIELLSSAAGLGTSPYSSLEKAFLKYSLQVTRNAVVLVDEIGFSQIKKSQELLRILKIMNLKKLIIATHSYTAISIENMFSKMAFSLKPLSNKELQMLMIKLWKTNLQYTEDTYCEEFSTALLHLIEKSFAKGNLITPFDIKILAHAYEKDYTKLLMTKVIDLPEHIDMMELYEKYLKWGFEMYKSTDPNFNKDWDNYLTDITNASMLSMFPGETVKTLISRETIEDTIYRYIEKFPFLHNSLQVFLAAKWLAENYQVHRSFIQDTYFKTELQTMWAMYDRILAKQCELHTSVLDRDVEKVRDLVSSGTDINSLDNGGRTALHLAAIQGKYFTEGDYQCAQITSLLIKHGADVSITDSVLEWSALRYADMTGSWSMIDRFLQETFDINDMTCTKQKLRNRNSLQEILSNAAAYGLTYLTKYILDTGVDINTPLHSTKYSHQQYGLLHIASENGHVSLVRFLLENGAEINMCNWNNSTPLHLACNHGHKECVLMLLEGPACINESNKDGDTPLHVAVRAGNCDIVDILLNRKADLDSCNKYGDTPLHVACQENNLTAVSLLMDKNADENVRNNNGDSPLDYAIKEGHTTLVKYILKRAGKRLMPREGDGRTYVHLAAITGDILMLDYLLQVLPEVNMGTAGGDTPLHLASLHGNTDAVLFLLKKGAENNKPNNYGNTPLHLASLRGNINTLHALLEHDAQVNVCNMEGNTPLHLASIQAKANVVRCLIKYGADIDVRNREKNTPLQLAATKGDLEVIRTLLVANADVNLSNRYGNKILHQCAENGRLDVLKLLLHTGHCDVDARNSKGDTALLTATRSGFVDIVECLAFAGADINFLPIDSNAPIHLAVMSGNVELVNKLCDLGADVNIRNSEGNTPLHRALYSDNEVMIRHLVGHGVDKSIQNIKGDTPFDLAVQIGSKDSILHML</sequence>
<feature type="repeat" description="ANK" evidence="3">
    <location>
        <begin position="1006"/>
        <end position="1038"/>
    </location>
</feature>
<dbReference type="InterPro" id="IPR036770">
    <property type="entry name" value="Ankyrin_rpt-contain_sf"/>
</dbReference>
<feature type="repeat" description="ANK" evidence="3">
    <location>
        <begin position="873"/>
        <end position="896"/>
    </location>
</feature>
<feature type="repeat" description="ANK" evidence="3">
    <location>
        <begin position="907"/>
        <end position="939"/>
    </location>
</feature>
<evidence type="ECO:0000256" key="2">
    <source>
        <dbReference type="ARBA" id="ARBA00023043"/>
    </source>
</evidence>
<feature type="repeat" description="ANK" evidence="3">
    <location>
        <begin position="1172"/>
        <end position="1204"/>
    </location>
</feature>
<dbReference type="Gene3D" id="1.25.40.20">
    <property type="entry name" value="Ankyrin repeat-containing domain"/>
    <property type="match status" value="5"/>
</dbReference>
<feature type="repeat" description="ANK" evidence="3">
    <location>
        <begin position="1039"/>
        <end position="1071"/>
    </location>
</feature>
<dbReference type="Proteomes" id="UP000235965">
    <property type="component" value="Unassembled WGS sequence"/>
</dbReference>
<dbReference type="Pfam" id="PF12796">
    <property type="entry name" value="Ank_2"/>
    <property type="match status" value="4"/>
</dbReference>
<feature type="repeat" description="ANK" evidence="3">
    <location>
        <begin position="807"/>
        <end position="839"/>
    </location>
</feature>
<dbReference type="Pfam" id="PF13857">
    <property type="entry name" value="Ank_5"/>
    <property type="match status" value="1"/>
</dbReference>
<dbReference type="AlphaFoldDB" id="A0A2J7RI18"/>
<feature type="repeat" description="ANK" evidence="3">
    <location>
        <begin position="1139"/>
        <end position="1171"/>
    </location>
</feature>
<comment type="caution">
    <text evidence="4">The sequence shown here is derived from an EMBL/GenBank/DDBJ whole genome shotgun (WGS) entry which is preliminary data.</text>
</comment>
<dbReference type="PRINTS" id="PR01415">
    <property type="entry name" value="ANKYRIN"/>
</dbReference>
<organism evidence="4 5">
    <name type="scientific">Cryptotermes secundus</name>
    <dbReference type="NCBI Taxonomy" id="105785"/>
    <lineage>
        <taxon>Eukaryota</taxon>
        <taxon>Metazoa</taxon>
        <taxon>Ecdysozoa</taxon>
        <taxon>Arthropoda</taxon>
        <taxon>Hexapoda</taxon>
        <taxon>Insecta</taxon>
        <taxon>Pterygota</taxon>
        <taxon>Neoptera</taxon>
        <taxon>Polyneoptera</taxon>
        <taxon>Dictyoptera</taxon>
        <taxon>Blattodea</taxon>
        <taxon>Blattoidea</taxon>
        <taxon>Termitoidae</taxon>
        <taxon>Kalotermitidae</taxon>
        <taxon>Cryptotermitinae</taxon>
        <taxon>Cryptotermes</taxon>
    </lineage>
</organism>
<evidence type="ECO:0000256" key="3">
    <source>
        <dbReference type="PROSITE-ProRule" id="PRU00023"/>
    </source>
</evidence>
<keyword evidence="5" id="KW-1185">Reference proteome</keyword>
<evidence type="ECO:0000313" key="4">
    <source>
        <dbReference type="EMBL" id="PNF40481.1"/>
    </source>
</evidence>
<keyword evidence="1" id="KW-0677">Repeat</keyword>
<dbReference type="InterPro" id="IPR051165">
    <property type="entry name" value="Multifunctional_ANK_Repeat"/>
</dbReference>
<dbReference type="OrthoDB" id="194358at2759"/>
<evidence type="ECO:0000313" key="5">
    <source>
        <dbReference type="Proteomes" id="UP000235965"/>
    </source>
</evidence>
<feature type="repeat" description="ANK" evidence="3">
    <location>
        <begin position="940"/>
        <end position="972"/>
    </location>
</feature>
<dbReference type="PROSITE" id="PS50297">
    <property type="entry name" value="ANK_REP_REGION"/>
    <property type="match status" value="13"/>
</dbReference>
<dbReference type="SUPFAM" id="SSF48403">
    <property type="entry name" value="Ankyrin repeat"/>
    <property type="match status" value="2"/>
</dbReference>
<keyword evidence="2 3" id="KW-0040">ANK repeat</keyword>
<feature type="repeat" description="ANK" evidence="3">
    <location>
        <begin position="774"/>
        <end position="806"/>
    </location>
</feature>
<dbReference type="PROSITE" id="PS50088">
    <property type="entry name" value="ANK_REPEAT"/>
    <property type="match status" value="14"/>
</dbReference>
<dbReference type="InterPro" id="IPR027417">
    <property type="entry name" value="P-loop_NTPase"/>
</dbReference>
<evidence type="ECO:0000256" key="1">
    <source>
        <dbReference type="ARBA" id="ARBA00022737"/>
    </source>
</evidence>